<accession>A0A2G5PER9</accession>
<evidence type="ECO:0000256" key="6">
    <source>
        <dbReference type="ARBA" id="ARBA00022989"/>
    </source>
</evidence>
<dbReference type="Gene3D" id="3.10.580.10">
    <property type="entry name" value="CBS-domain"/>
    <property type="match status" value="1"/>
</dbReference>
<dbReference type="PANTHER" id="PTHR41394">
    <property type="entry name" value="MAGNESIUM TRANSPORTER MGTE"/>
    <property type="match status" value="1"/>
</dbReference>
<gene>
    <name evidence="11" type="primary">mgtE</name>
    <name evidence="11" type="ORF">CQY22_005220</name>
</gene>
<dbReference type="GO" id="GO:0046872">
    <property type="term" value="F:metal ion binding"/>
    <property type="evidence" value="ECO:0007669"/>
    <property type="project" value="UniProtKB-KW"/>
</dbReference>
<dbReference type="Pfam" id="PF01769">
    <property type="entry name" value="MgtE"/>
    <property type="match status" value="1"/>
</dbReference>
<comment type="caution">
    <text evidence="9">Lacks conserved residue(s) required for the propagation of feature annotation.</text>
</comment>
<evidence type="ECO:0000313" key="12">
    <source>
        <dbReference type="Proteomes" id="UP000230551"/>
    </source>
</evidence>
<dbReference type="InterPro" id="IPR046342">
    <property type="entry name" value="CBS_dom_sf"/>
</dbReference>
<dbReference type="SMART" id="SM00116">
    <property type="entry name" value="CBS"/>
    <property type="match status" value="2"/>
</dbReference>
<comment type="similarity">
    <text evidence="2 9">Belongs to the SLC41A transporter family.</text>
</comment>
<dbReference type="OrthoDB" id="9790355at2"/>
<dbReference type="EMBL" id="PDCN02000004">
    <property type="protein sequence ID" value="PIB76523.1"/>
    <property type="molecule type" value="Genomic_DNA"/>
</dbReference>
<evidence type="ECO:0000256" key="9">
    <source>
        <dbReference type="RuleBase" id="RU362011"/>
    </source>
</evidence>
<dbReference type="PROSITE" id="PS51371">
    <property type="entry name" value="CBS"/>
    <property type="match status" value="2"/>
</dbReference>
<dbReference type="Gene3D" id="1.10.357.20">
    <property type="entry name" value="SLC41 divalent cation transporters, integral membrane domain"/>
    <property type="match status" value="1"/>
</dbReference>
<dbReference type="CDD" id="cd04606">
    <property type="entry name" value="CBS_pair_Mg_transporter"/>
    <property type="match status" value="1"/>
</dbReference>
<dbReference type="PANTHER" id="PTHR41394:SF8">
    <property type="entry name" value="MAGNESIUM TRANSPORTER MGTE"/>
    <property type="match status" value="1"/>
</dbReference>
<evidence type="ECO:0000259" key="10">
    <source>
        <dbReference type="PROSITE" id="PS51371"/>
    </source>
</evidence>
<evidence type="ECO:0000313" key="11">
    <source>
        <dbReference type="EMBL" id="PIB76523.1"/>
    </source>
</evidence>
<keyword evidence="4 9" id="KW-0812">Transmembrane</keyword>
<comment type="caution">
    <text evidence="11">The sequence shown here is derived from an EMBL/GenBank/DDBJ whole genome shotgun (WGS) entry which is preliminary data.</text>
</comment>
<dbReference type="Pfam" id="PF03448">
    <property type="entry name" value="MgtE_N"/>
    <property type="match status" value="1"/>
</dbReference>
<feature type="domain" description="CBS" evidence="10">
    <location>
        <begin position="140"/>
        <end position="207"/>
    </location>
</feature>
<protein>
    <recommendedName>
        <fullName evidence="9">Magnesium transporter MgtE</fullName>
    </recommendedName>
</protein>
<evidence type="ECO:0000256" key="3">
    <source>
        <dbReference type="ARBA" id="ARBA00022448"/>
    </source>
</evidence>
<evidence type="ECO:0000256" key="1">
    <source>
        <dbReference type="ARBA" id="ARBA00004141"/>
    </source>
</evidence>
<feature type="transmembrane region" description="Helical" evidence="9">
    <location>
        <begin position="318"/>
        <end position="345"/>
    </location>
</feature>
<keyword evidence="9" id="KW-0479">Metal-binding</keyword>
<dbReference type="InterPro" id="IPR006668">
    <property type="entry name" value="Mg_transptr_MgtE_intracell_dom"/>
</dbReference>
<keyword evidence="5 9" id="KW-0460">Magnesium</keyword>
<keyword evidence="8" id="KW-0129">CBS domain</keyword>
<dbReference type="InterPro" id="IPR006667">
    <property type="entry name" value="SLC41_membr_dom"/>
</dbReference>
<keyword evidence="12" id="KW-1185">Reference proteome</keyword>
<dbReference type="STRING" id="85968.GCA_900073015_03580"/>
<comment type="subunit">
    <text evidence="9">Homodimer.</text>
</comment>
<dbReference type="AlphaFoldDB" id="A0A2G5PER9"/>
<evidence type="ECO:0000256" key="4">
    <source>
        <dbReference type="ARBA" id="ARBA00022692"/>
    </source>
</evidence>
<dbReference type="InterPro" id="IPR006669">
    <property type="entry name" value="MgtE_transporter"/>
</dbReference>
<comment type="function">
    <text evidence="9">Acts as a magnesium transporter.</text>
</comment>
<feature type="transmembrane region" description="Helical" evidence="9">
    <location>
        <begin position="393"/>
        <end position="415"/>
    </location>
</feature>
<evidence type="ECO:0000256" key="5">
    <source>
        <dbReference type="ARBA" id="ARBA00022842"/>
    </source>
</evidence>
<evidence type="ECO:0000256" key="2">
    <source>
        <dbReference type="ARBA" id="ARBA00009749"/>
    </source>
</evidence>
<organism evidence="11 12">
    <name type="scientific">Mycolicibacterium brumae</name>
    <dbReference type="NCBI Taxonomy" id="85968"/>
    <lineage>
        <taxon>Bacteria</taxon>
        <taxon>Bacillati</taxon>
        <taxon>Actinomycetota</taxon>
        <taxon>Actinomycetes</taxon>
        <taxon>Mycobacteriales</taxon>
        <taxon>Mycobacteriaceae</taxon>
        <taxon>Mycolicibacterium</taxon>
    </lineage>
</organism>
<feature type="transmembrane region" description="Helical" evidence="9">
    <location>
        <begin position="292"/>
        <end position="312"/>
    </location>
</feature>
<feature type="domain" description="CBS" evidence="10">
    <location>
        <begin position="208"/>
        <end position="264"/>
    </location>
</feature>
<name>A0A2G5PER9_9MYCO</name>
<keyword evidence="6 9" id="KW-1133">Transmembrane helix</keyword>
<dbReference type="NCBIfam" id="TIGR00400">
    <property type="entry name" value="mgtE"/>
    <property type="match status" value="1"/>
</dbReference>
<dbReference type="GO" id="GO:0005886">
    <property type="term" value="C:plasma membrane"/>
    <property type="evidence" value="ECO:0007669"/>
    <property type="project" value="UniProtKB-SubCell"/>
</dbReference>
<dbReference type="SUPFAM" id="SSF158791">
    <property type="entry name" value="MgtE N-terminal domain-like"/>
    <property type="match status" value="1"/>
</dbReference>
<evidence type="ECO:0000256" key="8">
    <source>
        <dbReference type="PROSITE-ProRule" id="PRU00703"/>
    </source>
</evidence>
<dbReference type="Proteomes" id="UP000230551">
    <property type="component" value="Unassembled WGS sequence"/>
</dbReference>
<dbReference type="RefSeq" id="WP_090593087.1">
    <property type="nucleotide sequence ID" value="NZ_CP104302.1"/>
</dbReference>
<proteinExistence type="inferred from homology"/>
<dbReference type="SMART" id="SM00924">
    <property type="entry name" value="MgtE_N"/>
    <property type="match status" value="1"/>
</dbReference>
<dbReference type="InterPro" id="IPR036739">
    <property type="entry name" value="SLC41_membr_dom_sf"/>
</dbReference>
<keyword evidence="7 9" id="KW-0472">Membrane</keyword>
<dbReference type="InterPro" id="IPR000644">
    <property type="entry name" value="CBS_dom"/>
</dbReference>
<dbReference type="Gene3D" id="1.25.60.10">
    <property type="entry name" value="MgtE N-terminal domain-like"/>
    <property type="match status" value="1"/>
</dbReference>
<reference evidence="11 12" key="1">
    <citation type="journal article" date="2017" name="Infect. Genet. Evol.">
        <title>The new phylogeny of the genus Mycobacterium: The old and the news.</title>
        <authorList>
            <person name="Tortoli E."/>
            <person name="Fedrizzi T."/>
            <person name="Meehan C.J."/>
            <person name="Trovato A."/>
            <person name="Grottola A."/>
            <person name="Giacobazzi E."/>
            <person name="Serpini G.F."/>
            <person name="Tagliazucchi S."/>
            <person name="Fabio A."/>
            <person name="Bettua C."/>
            <person name="Bertorelli R."/>
            <person name="Frascaro F."/>
            <person name="De Sanctis V."/>
            <person name="Pecorari M."/>
            <person name="Jousson O."/>
            <person name="Segata N."/>
            <person name="Cirillo D.M."/>
        </authorList>
    </citation>
    <scope>NUCLEOTIDE SEQUENCE [LARGE SCALE GENOMIC DNA]</scope>
    <source>
        <strain evidence="11 12">CIP1034565</strain>
    </source>
</reference>
<keyword evidence="9" id="KW-1003">Cell membrane</keyword>
<feature type="transmembrane region" description="Helical" evidence="9">
    <location>
        <begin position="427"/>
        <end position="449"/>
    </location>
</feature>
<dbReference type="SUPFAM" id="SSF161093">
    <property type="entry name" value="MgtE membrane domain-like"/>
    <property type="match status" value="1"/>
</dbReference>
<dbReference type="SUPFAM" id="SSF54631">
    <property type="entry name" value="CBS-domain pair"/>
    <property type="match status" value="1"/>
</dbReference>
<dbReference type="InterPro" id="IPR038076">
    <property type="entry name" value="MgtE_N_sf"/>
</dbReference>
<comment type="subcellular location">
    <subcellularLocation>
        <location evidence="9">Cell membrane</location>
        <topology evidence="9">Multi-pass membrane protein</topology>
    </subcellularLocation>
    <subcellularLocation>
        <location evidence="1">Membrane</location>
        <topology evidence="1">Multi-pass membrane protein</topology>
    </subcellularLocation>
</comment>
<evidence type="ECO:0000256" key="7">
    <source>
        <dbReference type="ARBA" id="ARBA00023136"/>
    </source>
</evidence>
<dbReference type="Pfam" id="PF00571">
    <property type="entry name" value="CBS"/>
    <property type="match status" value="2"/>
</dbReference>
<sequence>MGNPQSHLHPADLDDVVATADPAAVTDWLRRTPLPADRSHEMARLSREQLAELAATASDEDAIDILESVDEELAARLLRVADPATAARFLDASDSDRAAEILRELKEGPRQQILDALPPERAAGLAGLLSWPPDSAAAHMVPEALTVPLATTAAEAIDRVRAEAAALRSDARTGAYIFIVDEGSRLLGVVGFRDLVLAEPGRPLRELMDTEVHSVRALDDAEDAARTLDAFDLVAIPVLDAHGRLLGILTEDDAADIAEEEATEDAERQGGSAPLEVPYLRASPFLLWRKRIVWLLLLFVAEAYTGTVLRHFEEEMDAVVALAFFIPLLIGTGGNTGTQITTTLVRAMALGQVRLRDVPAVLAKELSTASMVAVTMALAGLIRAWTLGVGMEIAITVTLTIAAIVLWSALVSSVLPPLLKKLRIDPALVSAPMIATIVDGTGLIIYFMIAHATLSQLQGL</sequence>
<dbReference type="GO" id="GO:0015095">
    <property type="term" value="F:magnesium ion transmembrane transporter activity"/>
    <property type="evidence" value="ECO:0007669"/>
    <property type="project" value="UniProtKB-UniRule"/>
</dbReference>
<keyword evidence="3 9" id="KW-0813">Transport</keyword>